<protein>
    <submittedName>
        <fullName evidence="2">Uncharacterized protein</fullName>
    </submittedName>
</protein>
<dbReference type="Proteomes" id="UP000076449">
    <property type="component" value="Chromosome I"/>
</dbReference>
<feature type="region of interest" description="Disordered" evidence="1">
    <location>
        <begin position="1"/>
        <end position="35"/>
    </location>
</feature>
<dbReference type="EMBL" id="CM002798">
    <property type="protein sequence ID" value="KZN94222.1"/>
    <property type="molecule type" value="Genomic_DNA"/>
</dbReference>
<gene>
    <name evidence="2" type="ORF">EN45_044120</name>
</gene>
<accession>A0A167YK17</accession>
<evidence type="ECO:0000256" key="1">
    <source>
        <dbReference type="SAM" id="MobiDB-lite"/>
    </source>
</evidence>
<sequence length="534" mass="59433">MSQEEGFMQQWRCGPSEPNCSILTDPKDSSPNEDLSGFQQFARSEGFPALVRYNLLALQSLPEAERRDVAAKACIPSLMQTMPCLDMPGNQVLLDSQVRENDDPTTETTSWIDFSEFAHDLGISPIPSNSEVNPPKPQLLETCSYPTPQSVPSPDVGTNTLGSDFSTPADLDPFKLLDVPRPAHFDLAQSTFDYTPPPAGLEGSTLHNTPENMDAISMRPPLTEPAVLISQAAEQSLSSHMVDDPAEENQYASPSLSLEALQHTQAPEAMPIDHAQNMILLFPDLSTNKLRQAMELGDRLFPQDLAYLETQVNHWQAEGLWSFVDFGVSPGSSTRQRIAGICKHIKEMGNPNAENYMRIRLAKVQVNMLYETICNEEKHRRLNLGPRKFTTHVLNCIEAAIRNTGNGRLPAPRKSLVRDAIFRYKQVGKKWSVSQGLSMTLLVGQDCGRIIENGQFTEMQMKALMFHVSVTRPDIISLCSNLEYAVSYFLTHNQLPARPSVDDARKMIGIHNSMTAIVDQQLDGQVEDCAVFFR</sequence>
<organism evidence="2">
    <name type="scientific">Penicillium chrysogenum</name>
    <name type="common">Penicillium notatum</name>
    <dbReference type="NCBI Taxonomy" id="5076"/>
    <lineage>
        <taxon>Eukaryota</taxon>
        <taxon>Fungi</taxon>
        <taxon>Dikarya</taxon>
        <taxon>Ascomycota</taxon>
        <taxon>Pezizomycotina</taxon>
        <taxon>Eurotiomycetes</taxon>
        <taxon>Eurotiomycetidae</taxon>
        <taxon>Eurotiales</taxon>
        <taxon>Aspergillaceae</taxon>
        <taxon>Penicillium</taxon>
        <taxon>Penicillium chrysogenum species complex</taxon>
    </lineage>
</organism>
<proteinExistence type="predicted"/>
<dbReference type="AlphaFoldDB" id="A0A167YK17"/>
<reference evidence="2" key="1">
    <citation type="journal article" date="2014" name="Genome Announc.">
        <title>Complete sequencing and chromosome-scale genome assembly of the industrial progenitor strain P2niaD18 from the penicillin producer Penicillium chrysogenum.</title>
        <authorList>
            <person name="Specht T."/>
            <person name="Dahlmann T.A."/>
            <person name="Zadra I."/>
            <person name="Kurnsteiner H."/>
            <person name="Kuck U."/>
        </authorList>
    </citation>
    <scope>NUCLEOTIDE SEQUENCE [LARGE SCALE GENOMIC DNA]</scope>
    <source>
        <strain evidence="2">P2niaD18</strain>
    </source>
</reference>
<name>A0A167YK17_PENCH</name>
<evidence type="ECO:0000313" key="2">
    <source>
        <dbReference type="EMBL" id="KZN94222.1"/>
    </source>
</evidence>